<keyword evidence="3 4" id="KW-0342">GTP-binding</keyword>
<dbReference type="PROSITE" id="PS51721">
    <property type="entry name" value="G_CP"/>
    <property type="match status" value="1"/>
</dbReference>
<comment type="caution">
    <text evidence="6">The sequence shown here is derived from an EMBL/GenBank/DDBJ whole genome shotgun (WGS) entry which is preliminary data.</text>
</comment>
<comment type="subcellular location">
    <subcellularLocation>
        <location evidence="4">Cytoplasm</location>
    </subcellularLocation>
</comment>
<sequence length="289" mass="33101">MENLHINWYPGHMKKTRELIRKNMSIVDVIVEVIDSRIPKSSKNPDIAELSGHKPTILLLNKEDLSDKEETKKWIEYYKNGGMTVLPFNGTTGEGMKELVKAVEEAFRPKLERLQERGLKNRSIRLMIAGIPNSGKSTLINRLAGRKSTQTGDRPGVTKGKQWVKLKGDLEMLDTPGILWPRFDDQEVALMLAFTGAIKDEVLDVEEIAFALLDRLKKRYPINLQERYGVEVDPDMETIVLMEEIAEKRGFILKGREIDYKRTADAILNDFREGKTGRITLEECRCEEE</sequence>
<keyword evidence="4" id="KW-0963">Cytoplasm</keyword>
<dbReference type="EMBL" id="JBHSHL010000051">
    <property type="protein sequence ID" value="MFC4805505.1"/>
    <property type="molecule type" value="Genomic_DNA"/>
</dbReference>
<organism evidence="6 7">
    <name type="scientific">Filifactor villosus</name>
    <dbReference type="NCBI Taxonomy" id="29374"/>
    <lineage>
        <taxon>Bacteria</taxon>
        <taxon>Bacillati</taxon>
        <taxon>Bacillota</taxon>
        <taxon>Clostridia</taxon>
        <taxon>Peptostreptococcales</taxon>
        <taxon>Filifactoraceae</taxon>
        <taxon>Filifactor</taxon>
    </lineage>
</organism>
<evidence type="ECO:0000256" key="3">
    <source>
        <dbReference type="ARBA" id="ARBA00023134"/>
    </source>
</evidence>
<evidence type="ECO:0000259" key="5">
    <source>
        <dbReference type="PROSITE" id="PS51721"/>
    </source>
</evidence>
<dbReference type="Gene3D" id="3.40.50.300">
    <property type="entry name" value="P-loop containing nucleotide triphosphate hydrolases"/>
    <property type="match status" value="1"/>
</dbReference>
<dbReference type="Gene3D" id="1.10.1580.10">
    <property type="match status" value="1"/>
</dbReference>
<dbReference type="InterPro" id="IPR023179">
    <property type="entry name" value="GTP-bd_ortho_bundle_sf"/>
</dbReference>
<comment type="function">
    <text evidence="4">Required for a late step of 50S ribosomal subunit assembly. Has GTPase activity.</text>
</comment>
<evidence type="ECO:0000256" key="4">
    <source>
        <dbReference type="PIRNR" id="PIRNR006230"/>
    </source>
</evidence>
<dbReference type="InterPro" id="IPR030378">
    <property type="entry name" value="G_CP_dom"/>
</dbReference>
<keyword evidence="7" id="KW-1185">Reference proteome</keyword>
<feature type="domain" description="CP-type G" evidence="5">
    <location>
        <begin position="16"/>
        <end position="181"/>
    </location>
</feature>
<name>A0ABV9QMA0_9FIRM</name>
<accession>A0ABV9QMA0</accession>
<dbReference type="InterPro" id="IPR027417">
    <property type="entry name" value="P-loop_NTPase"/>
</dbReference>
<dbReference type="PANTHER" id="PTHR45782">
    <property type="entry name" value="MITOCHONDRIAL RIBOSOME-ASSOCIATED GTPASE 1"/>
    <property type="match status" value="1"/>
</dbReference>
<evidence type="ECO:0000313" key="7">
    <source>
        <dbReference type="Proteomes" id="UP001595916"/>
    </source>
</evidence>
<evidence type="ECO:0000313" key="6">
    <source>
        <dbReference type="EMBL" id="MFC4805505.1"/>
    </source>
</evidence>
<reference evidence="7" key="1">
    <citation type="journal article" date="2019" name="Int. J. Syst. Evol. Microbiol.">
        <title>The Global Catalogue of Microorganisms (GCM) 10K type strain sequencing project: providing services to taxonomists for standard genome sequencing and annotation.</title>
        <authorList>
            <consortium name="The Broad Institute Genomics Platform"/>
            <consortium name="The Broad Institute Genome Sequencing Center for Infectious Disease"/>
            <person name="Wu L."/>
            <person name="Ma J."/>
        </authorList>
    </citation>
    <scope>NUCLEOTIDE SEQUENCE [LARGE SCALE GENOMIC DNA]</scope>
    <source>
        <strain evidence="7">CCUG 46385</strain>
    </source>
</reference>
<dbReference type="InterPro" id="IPR006073">
    <property type="entry name" value="GTP-bd"/>
</dbReference>
<dbReference type="InterPro" id="IPR016478">
    <property type="entry name" value="GTPase_MTG1"/>
</dbReference>
<dbReference type="PANTHER" id="PTHR45782:SF4">
    <property type="entry name" value="MITOCHONDRIAL RIBOSOME-ASSOCIATED GTPASE 1"/>
    <property type="match status" value="1"/>
</dbReference>
<protein>
    <recommendedName>
        <fullName evidence="1 4">Ribosome biogenesis GTPase A</fullName>
    </recommendedName>
</protein>
<dbReference type="NCBIfam" id="TIGR03596">
    <property type="entry name" value="GTPase_YlqF"/>
    <property type="match status" value="1"/>
</dbReference>
<dbReference type="PIRSF" id="PIRSF006230">
    <property type="entry name" value="MG442"/>
    <property type="match status" value="1"/>
</dbReference>
<dbReference type="InterPro" id="IPR019991">
    <property type="entry name" value="GTP-bd_ribosome_bgen"/>
</dbReference>
<evidence type="ECO:0000256" key="1">
    <source>
        <dbReference type="ARBA" id="ARBA00014898"/>
    </source>
</evidence>
<keyword evidence="2 4" id="KW-0547">Nucleotide-binding</keyword>
<evidence type="ECO:0000256" key="2">
    <source>
        <dbReference type="ARBA" id="ARBA00022741"/>
    </source>
</evidence>
<proteinExistence type="inferred from homology"/>
<dbReference type="Proteomes" id="UP001595916">
    <property type="component" value="Unassembled WGS sequence"/>
</dbReference>
<dbReference type="SUPFAM" id="SSF52540">
    <property type="entry name" value="P-loop containing nucleoside triphosphate hydrolases"/>
    <property type="match status" value="1"/>
</dbReference>
<dbReference type="RefSeq" id="WP_379789072.1">
    <property type="nucleotide sequence ID" value="NZ_JBHSHL010000051.1"/>
</dbReference>
<gene>
    <name evidence="6" type="primary">ylqF</name>
    <name evidence="6" type="ORF">ACFO4R_10525</name>
</gene>
<dbReference type="CDD" id="cd01856">
    <property type="entry name" value="YlqF"/>
    <property type="match status" value="1"/>
</dbReference>
<dbReference type="Pfam" id="PF01926">
    <property type="entry name" value="MMR_HSR1"/>
    <property type="match status" value="1"/>
</dbReference>
<comment type="similarity">
    <text evidence="4">Belongs to the TRAFAC class YlqF/YawG GTPase family. MTG1 subfamily.</text>
</comment>